<dbReference type="AlphaFoldDB" id="A0A841H1Z5"/>
<comment type="caution">
    <text evidence="4">The sequence shown here is derived from an EMBL/GenBank/DDBJ whole genome shotgun (WGS) entry which is preliminary data.</text>
</comment>
<dbReference type="NCBIfam" id="TIGR02246">
    <property type="entry name" value="SgcJ/EcaC family oxidoreductase"/>
    <property type="match status" value="1"/>
</dbReference>
<dbReference type="RefSeq" id="WP_170032276.1">
    <property type="nucleotide sequence ID" value="NZ_JABDTL010000001.1"/>
</dbReference>
<feature type="domain" description="DUF4440" evidence="3">
    <location>
        <begin position="55"/>
        <end position="163"/>
    </location>
</feature>
<organism evidence="4 5">
    <name type="scientific">Longimicrobium terrae</name>
    <dbReference type="NCBI Taxonomy" id="1639882"/>
    <lineage>
        <taxon>Bacteria</taxon>
        <taxon>Pseudomonadati</taxon>
        <taxon>Gemmatimonadota</taxon>
        <taxon>Longimicrobiia</taxon>
        <taxon>Longimicrobiales</taxon>
        <taxon>Longimicrobiaceae</taxon>
        <taxon>Longimicrobium</taxon>
    </lineage>
</organism>
<accession>A0A841H1Z5</accession>
<keyword evidence="2" id="KW-0732">Signal</keyword>
<dbReference type="Gene3D" id="3.10.450.50">
    <property type="match status" value="1"/>
</dbReference>
<dbReference type="EMBL" id="JACHIA010000013">
    <property type="protein sequence ID" value="MBB6072155.1"/>
    <property type="molecule type" value="Genomic_DNA"/>
</dbReference>
<gene>
    <name evidence="4" type="ORF">HNQ61_003817</name>
</gene>
<dbReference type="InterPro" id="IPR027843">
    <property type="entry name" value="DUF4440"/>
</dbReference>
<feature type="chain" id="PRO_5033060009" evidence="2">
    <location>
        <begin position="21"/>
        <end position="179"/>
    </location>
</feature>
<feature type="region of interest" description="Disordered" evidence="1">
    <location>
        <begin position="20"/>
        <end position="42"/>
    </location>
</feature>
<name>A0A841H1Z5_9BACT</name>
<feature type="signal peptide" evidence="2">
    <location>
        <begin position="1"/>
        <end position="20"/>
    </location>
</feature>
<dbReference type="PROSITE" id="PS51257">
    <property type="entry name" value="PROKAR_LIPOPROTEIN"/>
    <property type="match status" value="1"/>
</dbReference>
<protein>
    <submittedName>
        <fullName evidence="4">Uncharacterized protein (TIGR02246 family)</fullName>
    </submittedName>
</protein>
<evidence type="ECO:0000259" key="3">
    <source>
        <dbReference type="Pfam" id="PF14534"/>
    </source>
</evidence>
<dbReference type="Pfam" id="PF14534">
    <property type="entry name" value="DUF4440"/>
    <property type="match status" value="1"/>
</dbReference>
<evidence type="ECO:0000313" key="5">
    <source>
        <dbReference type="Proteomes" id="UP000582837"/>
    </source>
</evidence>
<evidence type="ECO:0000256" key="2">
    <source>
        <dbReference type="SAM" id="SignalP"/>
    </source>
</evidence>
<dbReference type="SUPFAM" id="SSF54427">
    <property type="entry name" value="NTF2-like"/>
    <property type="match status" value="1"/>
</dbReference>
<dbReference type="Proteomes" id="UP000582837">
    <property type="component" value="Unassembled WGS sequence"/>
</dbReference>
<feature type="compositionally biased region" description="Low complexity" evidence="1">
    <location>
        <begin position="32"/>
        <end position="42"/>
    </location>
</feature>
<proteinExistence type="predicted"/>
<evidence type="ECO:0000313" key="4">
    <source>
        <dbReference type="EMBL" id="MBB6072155.1"/>
    </source>
</evidence>
<keyword evidence="5" id="KW-1185">Reference proteome</keyword>
<sequence length="179" mass="18803">MKRHLILLLPLMLACKPASGDARQAEPTQTPARTASSSAALASRRTASTGSASLDALHAAFVRAYNARDAAALAGLYTDSATLVGSSGVVVRGRESIRDGYARSLTALQDFVMEAEASAEDGALAYERGVYSQNVAAPGRPPQAVFGTYLMVARRGADGAWRIESHTVSRAPAREPGRE</sequence>
<reference evidence="4 5" key="1">
    <citation type="submission" date="2020-08" db="EMBL/GenBank/DDBJ databases">
        <title>Genomic Encyclopedia of Type Strains, Phase IV (KMG-IV): sequencing the most valuable type-strain genomes for metagenomic binning, comparative biology and taxonomic classification.</title>
        <authorList>
            <person name="Goeker M."/>
        </authorList>
    </citation>
    <scope>NUCLEOTIDE SEQUENCE [LARGE SCALE GENOMIC DNA]</scope>
    <source>
        <strain evidence="4 5">DSM 29007</strain>
    </source>
</reference>
<dbReference type="InterPro" id="IPR011944">
    <property type="entry name" value="Steroid_delta5-4_isomerase"/>
</dbReference>
<evidence type="ECO:0000256" key="1">
    <source>
        <dbReference type="SAM" id="MobiDB-lite"/>
    </source>
</evidence>
<dbReference type="InterPro" id="IPR032710">
    <property type="entry name" value="NTF2-like_dom_sf"/>
</dbReference>